<reference evidence="2" key="1">
    <citation type="submission" date="2022-10" db="EMBL/GenBank/DDBJ databases">
        <title>The WGS of Solirubrobacter ginsenosidimutans DSM 21036.</title>
        <authorList>
            <person name="Jiang Z."/>
        </authorList>
    </citation>
    <scope>NUCLEOTIDE SEQUENCE</scope>
    <source>
        <strain evidence="2">DSM 21036</strain>
    </source>
</reference>
<dbReference type="InterPro" id="IPR011051">
    <property type="entry name" value="RmlC_Cupin_sf"/>
</dbReference>
<dbReference type="InterPro" id="IPR041602">
    <property type="entry name" value="Quercetinase_C"/>
</dbReference>
<dbReference type="EMBL" id="JAPDOD010000063">
    <property type="protein sequence ID" value="MDA0166309.1"/>
    <property type="molecule type" value="Genomic_DNA"/>
</dbReference>
<proteinExistence type="predicted"/>
<gene>
    <name evidence="2" type="ORF">OM076_38950</name>
</gene>
<dbReference type="SUPFAM" id="SSF51182">
    <property type="entry name" value="RmlC-like cupins"/>
    <property type="match status" value="1"/>
</dbReference>
<dbReference type="AlphaFoldDB" id="A0A9X3N0P6"/>
<dbReference type="InterPro" id="IPR014710">
    <property type="entry name" value="RmlC-like_jellyroll"/>
</dbReference>
<organism evidence="2 3">
    <name type="scientific">Solirubrobacter ginsenosidimutans</name>
    <dbReference type="NCBI Taxonomy" id="490573"/>
    <lineage>
        <taxon>Bacteria</taxon>
        <taxon>Bacillati</taxon>
        <taxon>Actinomycetota</taxon>
        <taxon>Thermoleophilia</taxon>
        <taxon>Solirubrobacterales</taxon>
        <taxon>Solirubrobacteraceae</taxon>
        <taxon>Solirubrobacter</taxon>
    </lineage>
</organism>
<dbReference type="Gene3D" id="2.60.120.10">
    <property type="entry name" value="Jelly Rolls"/>
    <property type="match status" value="1"/>
</dbReference>
<comment type="caution">
    <text evidence="2">The sequence shown here is derived from an EMBL/GenBank/DDBJ whole genome shotgun (WGS) entry which is preliminary data.</text>
</comment>
<evidence type="ECO:0000313" key="2">
    <source>
        <dbReference type="EMBL" id="MDA0166309.1"/>
    </source>
</evidence>
<protein>
    <recommendedName>
        <fullName evidence="1">Quercetin 2,3-dioxygenase C-terminal cupin domain-containing protein</fullName>
    </recommendedName>
</protein>
<accession>A0A9X3N0P6</accession>
<evidence type="ECO:0000259" key="1">
    <source>
        <dbReference type="Pfam" id="PF17954"/>
    </source>
</evidence>
<feature type="domain" description="Quercetin 2,3-dioxygenase C-terminal cupin" evidence="1">
    <location>
        <begin position="26"/>
        <end position="90"/>
    </location>
</feature>
<keyword evidence="3" id="KW-1185">Reference proteome</keyword>
<name>A0A9X3N0P6_9ACTN</name>
<evidence type="ECO:0000313" key="3">
    <source>
        <dbReference type="Proteomes" id="UP001149140"/>
    </source>
</evidence>
<dbReference type="Pfam" id="PF17954">
    <property type="entry name" value="Pirin_C_2"/>
    <property type="match status" value="1"/>
</dbReference>
<dbReference type="RefSeq" id="WP_270045566.1">
    <property type="nucleotide sequence ID" value="NZ_JAPDOD010000063.1"/>
</dbReference>
<sequence length="108" mass="11734">MEHWDLRTLEVEPHQPKILHSARGEARSILINLPAGEELQDHQVHERAYVVVIDGEVELGGQTGAAGSAAVFDPNERHAAKAISDARLLIVLAPWPGNGHPGARDEVK</sequence>
<dbReference type="Proteomes" id="UP001149140">
    <property type="component" value="Unassembled WGS sequence"/>
</dbReference>